<keyword evidence="1" id="KW-0812">Transmembrane</keyword>
<keyword evidence="3" id="KW-1185">Reference proteome</keyword>
<feature type="transmembrane region" description="Helical" evidence="1">
    <location>
        <begin position="121"/>
        <end position="144"/>
    </location>
</feature>
<organism evidence="2 3">
    <name type="scientific">Edaphosphingomonas haloaromaticamans</name>
    <dbReference type="NCBI Taxonomy" id="653954"/>
    <lineage>
        <taxon>Bacteria</taxon>
        <taxon>Pseudomonadati</taxon>
        <taxon>Pseudomonadota</taxon>
        <taxon>Alphaproteobacteria</taxon>
        <taxon>Sphingomonadales</taxon>
        <taxon>Rhizorhabdaceae</taxon>
        <taxon>Edaphosphingomonas</taxon>
    </lineage>
</organism>
<reference evidence="2 3" key="1">
    <citation type="submission" date="2016-09" db="EMBL/GenBank/DDBJ databases">
        <title>Metabolic pathway, cell adaptation mechanisms and a novel monoxygenase revealed through proteogenomic-transcription analysis of a Sphingomonas haloaromaticamans strain degrading the fungicide ortho-phenylphenol.</title>
        <authorList>
            <person name="Perruchon C."/>
            <person name="Papadopoulou E.S."/>
            <person name="Rousidou C."/>
            <person name="Vasileiadis S."/>
            <person name="Tanou G."/>
            <person name="Amoutzias G."/>
            <person name="Molassiotis A."/>
            <person name="Karpouzas D.G."/>
        </authorList>
    </citation>
    <scope>NUCLEOTIDE SEQUENCE [LARGE SCALE GENOMIC DNA]</scope>
    <source>
        <strain evidence="2 3">P3</strain>
    </source>
</reference>
<feature type="transmembrane region" description="Helical" evidence="1">
    <location>
        <begin position="98"/>
        <end position="115"/>
    </location>
</feature>
<protein>
    <submittedName>
        <fullName evidence="2">Uncharacterized protein</fullName>
    </submittedName>
</protein>
<name>A0A1S1HA76_9SPHN</name>
<dbReference type="AlphaFoldDB" id="A0A1S1HA76"/>
<sequence>MIPELTGRDARYRVPLSPEECVDRLAPLLVAGGDVAFTHGGPDMVFAGSVGRDALHIACRHRNRRADSEFALHARLYRDGANTQIRGRFRVPTDTSRYMIGWFVSMVLFSIYIGWTSMVTPLVRVLLMAAPLGMMAIVIGLSLLHRGRLKRDEAAITALLAETLGARRYRLKPAGRRARKR</sequence>
<accession>A0A1S1HA76</accession>
<proteinExistence type="predicted"/>
<dbReference type="Proteomes" id="UP000179467">
    <property type="component" value="Unassembled WGS sequence"/>
</dbReference>
<evidence type="ECO:0000313" key="2">
    <source>
        <dbReference type="EMBL" id="OHT18752.1"/>
    </source>
</evidence>
<dbReference type="EMBL" id="MIPT01000001">
    <property type="protein sequence ID" value="OHT18752.1"/>
    <property type="molecule type" value="Genomic_DNA"/>
</dbReference>
<comment type="caution">
    <text evidence="2">The sequence shown here is derived from an EMBL/GenBank/DDBJ whole genome shotgun (WGS) entry which is preliminary data.</text>
</comment>
<keyword evidence="1" id="KW-0472">Membrane</keyword>
<evidence type="ECO:0000256" key="1">
    <source>
        <dbReference type="SAM" id="Phobius"/>
    </source>
</evidence>
<evidence type="ECO:0000313" key="3">
    <source>
        <dbReference type="Proteomes" id="UP000179467"/>
    </source>
</evidence>
<dbReference type="RefSeq" id="WP_070932467.1">
    <property type="nucleotide sequence ID" value="NZ_MIPT01000001.1"/>
</dbReference>
<keyword evidence="1" id="KW-1133">Transmembrane helix</keyword>
<gene>
    <name evidence="2" type="ORF">BHE75_00728</name>
</gene>
<dbReference type="OrthoDB" id="7585373at2"/>